<reference evidence="5 9" key="4">
    <citation type="journal article" date="2024" name="Syst. Appl. Microbiol.">
        <title>Evidence for the occurrence of Acinetobacter faecalis in cattle feces and its emended description.</title>
        <authorList>
            <person name="Kyselkova M."/>
            <person name="Xanthopoulou K."/>
            <person name="Shestivska V."/>
            <person name="Spanelova P."/>
            <person name="Maixnerova M."/>
            <person name="Higgins P.G."/>
            <person name="Nemec A."/>
        </authorList>
    </citation>
    <scope>NUCLEOTIDE SEQUENCE [LARGE SCALE GENOMIC DNA]</scope>
    <source>
        <strain evidence="5 9">ANC 7225</strain>
    </source>
</reference>
<reference evidence="6 7" key="1">
    <citation type="submission" date="2019-11" db="EMBL/GenBank/DDBJ databases">
        <authorList>
            <person name="An D."/>
        </authorList>
    </citation>
    <scope>NUCLEOTIDE SEQUENCE [LARGE SCALE GENOMIC DNA]</scope>
    <source>
        <strain evidence="6 7">YIM 103518</strain>
    </source>
</reference>
<protein>
    <submittedName>
        <fullName evidence="6">GNAT family acetyltransferase</fullName>
        <ecNumber evidence="6">2.3.1.-</ecNumber>
    </submittedName>
</protein>
<dbReference type="EMBL" id="WLYL01000008">
    <property type="protein sequence ID" value="MTD10635.1"/>
    <property type="molecule type" value="Genomic_DNA"/>
</dbReference>
<name>A0A6L6GDT0_9GAMM</name>
<dbReference type="Proteomes" id="UP001284094">
    <property type="component" value="Unassembled WGS sequence"/>
</dbReference>
<dbReference type="AlphaFoldDB" id="A0A6L6GDT0"/>
<reference evidence="5" key="3">
    <citation type="submission" date="2023-11" db="EMBL/GenBank/DDBJ databases">
        <authorList>
            <person name="Kyselkova M."/>
            <person name="Xanthopoulou K."/>
            <person name="Shestivska V."/>
            <person name="Spanelova P."/>
            <person name="Maixnerova M."/>
            <person name="Higgins P.G."/>
            <person name="Nemec A."/>
        </authorList>
    </citation>
    <scope>NUCLEOTIDE SEQUENCE</scope>
    <source>
        <strain evidence="5">ANC 7225</strain>
    </source>
</reference>
<dbReference type="EMBL" id="JAXHPL010000004">
    <property type="protein sequence ID" value="MDY6485899.1"/>
    <property type="molecule type" value="Genomic_DNA"/>
</dbReference>
<evidence type="ECO:0000256" key="2">
    <source>
        <dbReference type="ARBA" id="ARBA00023315"/>
    </source>
</evidence>
<gene>
    <name evidence="6" type="ORF">GIX10_04095</name>
    <name evidence="5" type="ORF">SKM48_09980</name>
    <name evidence="4" type="ORF">SKM51_01510</name>
</gene>
<evidence type="ECO:0000259" key="3">
    <source>
        <dbReference type="PROSITE" id="PS51186"/>
    </source>
</evidence>
<sequence length="139" mass="15962">MFIIRQFAETDLDDIISLWEICDLTRPWNSPEIDIFRKVAQKDDLFLVAVKDNELIATLMGGYDGHRGWLNYLAVDPHVQRNGIATALIQQLEKRLIALGCPKLQLLVRKDNIDIQSFAEQLGYEEDEVVCFGKRLISD</sequence>
<dbReference type="EC" id="2.3.1.-" evidence="6"/>
<dbReference type="CDD" id="cd04301">
    <property type="entry name" value="NAT_SF"/>
    <property type="match status" value="1"/>
</dbReference>
<keyword evidence="1 6" id="KW-0808">Transferase</keyword>
<dbReference type="InterPro" id="IPR050832">
    <property type="entry name" value="Bact_Acetyltransf"/>
</dbReference>
<proteinExistence type="predicted"/>
<comment type="caution">
    <text evidence="6">The sequence shown here is derived from an EMBL/GenBank/DDBJ whole genome shotgun (WGS) entry which is preliminary data.</text>
</comment>
<accession>A0A6L6GDT0</accession>
<dbReference type="PANTHER" id="PTHR43877:SF2">
    <property type="entry name" value="AMINOALKYLPHOSPHONATE N-ACETYLTRANSFERASE-RELATED"/>
    <property type="match status" value="1"/>
</dbReference>
<evidence type="ECO:0000313" key="9">
    <source>
        <dbReference type="Proteomes" id="UP001284094"/>
    </source>
</evidence>
<evidence type="ECO:0000256" key="1">
    <source>
        <dbReference type="ARBA" id="ARBA00022679"/>
    </source>
</evidence>
<dbReference type="InterPro" id="IPR016181">
    <property type="entry name" value="Acyl_CoA_acyltransferase"/>
</dbReference>
<dbReference type="Proteomes" id="UP000473854">
    <property type="component" value="Unassembled WGS sequence"/>
</dbReference>
<evidence type="ECO:0000313" key="4">
    <source>
        <dbReference type="EMBL" id="MDY6485899.1"/>
    </source>
</evidence>
<evidence type="ECO:0000313" key="6">
    <source>
        <dbReference type="EMBL" id="MTD10635.1"/>
    </source>
</evidence>
<dbReference type="PANTHER" id="PTHR43877">
    <property type="entry name" value="AMINOALKYLPHOSPHONATE N-ACETYLTRANSFERASE-RELATED-RELATED"/>
    <property type="match status" value="1"/>
</dbReference>
<dbReference type="Pfam" id="PF00583">
    <property type="entry name" value="Acetyltransf_1"/>
    <property type="match status" value="1"/>
</dbReference>
<dbReference type="PROSITE" id="PS51186">
    <property type="entry name" value="GNAT"/>
    <property type="match status" value="1"/>
</dbReference>
<dbReference type="InterPro" id="IPR000182">
    <property type="entry name" value="GNAT_dom"/>
</dbReference>
<dbReference type="NCBIfam" id="NF002959">
    <property type="entry name" value="PRK03624.1"/>
    <property type="match status" value="1"/>
</dbReference>
<reference evidence="4 8" key="2">
    <citation type="submission" date="2023-11" db="EMBL/GenBank/DDBJ databases">
        <title>The common occurrence of Acinetobacte faecalis in cattle feces and its emended description.</title>
        <authorList>
            <person name="Kyselkova M."/>
            <person name="Xanthopoulou K."/>
            <person name="Shestivska V."/>
            <person name="Spanelova P."/>
            <person name="Maixnerova M."/>
            <person name="Higgins P.G."/>
            <person name="Nemec A."/>
        </authorList>
    </citation>
    <scope>NUCLEOTIDE SEQUENCE [LARGE SCALE GENOMIC DNA]</scope>
    <source>
        <strain evidence="4 8">ANC 7483</strain>
    </source>
</reference>
<evidence type="ECO:0000313" key="8">
    <source>
        <dbReference type="Proteomes" id="UP001278995"/>
    </source>
</evidence>
<feature type="domain" description="N-acetyltransferase" evidence="3">
    <location>
        <begin position="2"/>
        <end position="139"/>
    </location>
</feature>
<dbReference type="GO" id="GO:0016747">
    <property type="term" value="F:acyltransferase activity, transferring groups other than amino-acyl groups"/>
    <property type="evidence" value="ECO:0007669"/>
    <property type="project" value="InterPro"/>
</dbReference>
<dbReference type="RefSeq" id="WP_154772259.1">
    <property type="nucleotide sequence ID" value="NZ_JAXHPE010000016.1"/>
</dbReference>
<dbReference type="SUPFAM" id="SSF55729">
    <property type="entry name" value="Acyl-CoA N-acyltransferases (Nat)"/>
    <property type="match status" value="1"/>
</dbReference>
<dbReference type="Gene3D" id="3.40.630.30">
    <property type="match status" value="1"/>
</dbReference>
<dbReference type="EMBL" id="JAXHPO010000047">
    <property type="protein sequence ID" value="MDY6551075.1"/>
    <property type="molecule type" value="Genomic_DNA"/>
</dbReference>
<keyword evidence="2 6" id="KW-0012">Acyltransferase</keyword>
<evidence type="ECO:0000313" key="5">
    <source>
        <dbReference type="EMBL" id="MDY6551075.1"/>
    </source>
</evidence>
<evidence type="ECO:0000313" key="7">
    <source>
        <dbReference type="Proteomes" id="UP000473854"/>
    </source>
</evidence>
<organism evidence="6 7">
    <name type="scientific">Acinetobacter faecalis</name>
    <dbReference type="NCBI Taxonomy" id="2665161"/>
    <lineage>
        <taxon>Bacteria</taxon>
        <taxon>Pseudomonadati</taxon>
        <taxon>Pseudomonadota</taxon>
        <taxon>Gammaproteobacteria</taxon>
        <taxon>Moraxellales</taxon>
        <taxon>Moraxellaceae</taxon>
        <taxon>Acinetobacter</taxon>
    </lineage>
</organism>
<dbReference type="Proteomes" id="UP001278995">
    <property type="component" value="Unassembled WGS sequence"/>
</dbReference>
<keyword evidence="9" id="KW-1185">Reference proteome</keyword>